<feature type="domain" description="HD-GYP" evidence="3">
    <location>
        <begin position="305"/>
        <end position="495"/>
    </location>
</feature>
<dbReference type="InterPro" id="IPR029016">
    <property type="entry name" value="GAF-like_dom_sf"/>
</dbReference>
<feature type="modified residue" description="4-aspartylphosphate" evidence="1">
    <location>
        <position position="56"/>
    </location>
</feature>
<dbReference type="Gene3D" id="3.40.50.2300">
    <property type="match status" value="1"/>
</dbReference>
<dbReference type="EMBL" id="JACNIG010000216">
    <property type="protein sequence ID" value="MBC8432303.1"/>
    <property type="molecule type" value="Genomic_DNA"/>
</dbReference>
<dbReference type="SMART" id="SM00448">
    <property type="entry name" value="REC"/>
    <property type="match status" value="1"/>
</dbReference>
<feature type="domain" description="Response regulatory" evidence="2">
    <location>
        <begin position="6"/>
        <end position="121"/>
    </location>
</feature>
<comment type="caution">
    <text evidence="4">The sequence shown here is derived from an EMBL/GenBank/DDBJ whole genome shotgun (WGS) entry which is preliminary data.</text>
</comment>
<proteinExistence type="predicted"/>
<dbReference type="SUPFAM" id="SSF55781">
    <property type="entry name" value="GAF domain-like"/>
    <property type="match status" value="1"/>
</dbReference>
<dbReference type="Pfam" id="PF00072">
    <property type="entry name" value="Response_reg"/>
    <property type="match status" value="1"/>
</dbReference>
<dbReference type="SUPFAM" id="SSF52172">
    <property type="entry name" value="CheY-like"/>
    <property type="match status" value="1"/>
</dbReference>
<protein>
    <submittedName>
        <fullName evidence="4">Response regulator</fullName>
    </submittedName>
</protein>
<dbReference type="InterPro" id="IPR006675">
    <property type="entry name" value="HDIG_dom"/>
</dbReference>
<dbReference type="Proteomes" id="UP000605201">
    <property type="component" value="Unassembled WGS sequence"/>
</dbReference>
<evidence type="ECO:0000259" key="3">
    <source>
        <dbReference type="PROSITE" id="PS51832"/>
    </source>
</evidence>
<dbReference type="CDD" id="cd00077">
    <property type="entry name" value="HDc"/>
    <property type="match status" value="1"/>
</dbReference>
<dbReference type="GO" id="GO:0000160">
    <property type="term" value="P:phosphorelay signal transduction system"/>
    <property type="evidence" value="ECO:0007669"/>
    <property type="project" value="InterPro"/>
</dbReference>
<evidence type="ECO:0000256" key="1">
    <source>
        <dbReference type="PROSITE-ProRule" id="PRU00169"/>
    </source>
</evidence>
<dbReference type="PROSITE" id="PS51832">
    <property type="entry name" value="HD_GYP"/>
    <property type="match status" value="1"/>
</dbReference>
<name>A0A8J6P106_9BACT</name>
<dbReference type="InterPro" id="IPR052020">
    <property type="entry name" value="Cyclic_di-GMP/3'3'-cGAMP_PDE"/>
</dbReference>
<accession>A0A8J6P106</accession>
<reference evidence="4 5" key="1">
    <citation type="submission" date="2020-08" db="EMBL/GenBank/DDBJ databases">
        <title>Bridging the membrane lipid divide: bacteria of the FCB group superphylum have the potential to synthesize archaeal ether lipids.</title>
        <authorList>
            <person name="Villanueva L."/>
            <person name="Von Meijenfeldt F.A.B."/>
            <person name="Westbye A.B."/>
            <person name="Yadav S."/>
            <person name="Hopmans E.C."/>
            <person name="Dutilh B.E."/>
            <person name="Sinninghe Damste J.S."/>
        </authorList>
    </citation>
    <scope>NUCLEOTIDE SEQUENCE [LARGE SCALE GENOMIC DNA]</scope>
    <source>
        <strain evidence="4">NIOZ-UU17</strain>
    </source>
</reference>
<dbReference type="SMART" id="SM00471">
    <property type="entry name" value="HDc"/>
    <property type="match status" value="1"/>
</dbReference>
<sequence>MNEDLTILVVDDEDYIRDIFKDYFETATEYTVFTACDGLEALDIIEREEIDCCFTDLSMPRLDGLELTRRIHLIDNTIPVVVMTGNPTMDNAIETLKNGVVDFLTKPFRIDQILPTIMRVMAERAFFVENILLRKEAEQGRKLLKINQELHQKIKEIGTINLILQKLNQVTTSQDLFDTLVKLSGEVTACDEAHFCFFTQQMQEHVIIASFSKDEDKAAAVAGWLEKNIVKKVADDGMPCLIKGNAGNSTIIGIPLKIRSEIFGILFAIIKNDQYTFSEKDIYILNFMAEKASSLVENLALYENIYSNLFATLYAFVEAIEVRDPYTKQHSAMVSNYSMSIAKAYGCSQEEIDKLHVAGNLHDIGKIGIPDNILLKPGRLTEEEYEVIKKHPLIGSNIIGHLGMWTEEQGIIRHHHERYDGKGYPDGLKGKEIPFLSRVLSVADVFDALTTDRAYRQKMPDDVAVKIIRENDGSQFDPEIVSLFIELYKKGTLKP</sequence>
<dbReference type="InterPro" id="IPR001789">
    <property type="entry name" value="Sig_transdc_resp-reg_receiver"/>
</dbReference>
<dbReference type="PANTHER" id="PTHR45228:SF4">
    <property type="entry name" value="LIPOPROTEIN"/>
    <property type="match status" value="1"/>
</dbReference>
<dbReference type="InterPro" id="IPR003607">
    <property type="entry name" value="HD/PDEase_dom"/>
</dbReference>
<dbReference type="PROSITE" id="PS50110">
    <property type="entry name" value="RESPONSE_REGULATORY"/>
    <property type="match status" value="1"/>
</dbReference>
<dbReference type="SUPFAM" id="SSF109604">
    <property type="entry name" value="HD-domain/PDEase-like"/>
    <property type="match status" value="1"/>
</dbReference>
<evidence type="ECO:0000313" key="4">
    <source>
        <dbReference type="EMBL" id="MBC8432303.1"/>
    </source>
</evidence>
<dbReference type="NCBIfam" id="TIGR00277">
    <property type="entry name" value="HDIG"/>
    <property type="match status" value="1"/>
</dbReference>
<organism evidence="4 5">
    <name type="scientific">Candidatus Desulfatibia vada</name>
    <dbReference type="NCBI Taxonomy" id="2841696"/>
    <lineage>
        <taxon>Bacteria</taxon>
        <taxon>Pseudomonadati</taxon>
        <taxon>Thermodesulfobacteriota</taxon>
        <taxon>Desulfobacteria</taxon>
        <taxon>Desulfobacterales</taxon>
        <taxon>Desulfobacterales incertae sedis</taxon>
        <taxon>Candidatus Desulfatibia</taxon>
    </lineage>
</organism>
<dbReference type="Gene3D" id="1.10.3210.10">
    <property type="entry name" value="Hypothetical protein af1432"/>
    <property type="match status" value="1"/>
</dbReference>
<dbReference type="InterPro" id="IPR011006">
    <property type="entry name" value="CheY-like_superfamily"/>
</dbReference>
<gene>
    <name evidence="4" type="ORF">H8D96_10325</name>
</gene>
<dbReference type="PANTHER" id="PTHR45228">
    <property type="entry name" value="CYCLIC DI-GMP PHOSPHODIESTERASE TM_0186-RELATED"/>
    <property type="match status" value="1"/>
</dbReference>
<evidence type="ECO:0000259" key="2">
    <source>
        <dbReference type="PROSITE" id="PS50110"/>
    </source>
</evidence>
<dbReference type="Pfam" id="PF13487">
    <property type="entry name" value="HD_5"/>
    <property type="match status" value="1"/>
</dbReference>
<evidence type="ECO:0000313" key="5">
    <source>
        <dbReference type="Proteomes" id="UP000605201"/>
    </source>
</evidence>
<dbReference type="Gene3D" id="3.30.450.40">
    <property type="match status" value="1"/>
</dbReference>
<dbReference type="AlphaFoldDB" id="A0A8J6P106"/>
<dbReference type="InterPro" id="IPR037522">
    <property type="entry name" value="HD_GYP_dom"/>
</dbReference>
<keyword evidence="1" id="KW-0597">Phosphoprotein</keyword>